<dbReference type="InterPro" id="IPR001279">
    <property type="entry name" value="Metallo-B-lactamas"/>
</dbReference>
<feature type="domain" description="Metallo-beta-lactamase" evidence="1">
    <location>
        <begin position="73"/>
        <end position="253"/>
    </location>
</feature>
<comment type="caution">
    <text evidence="2">The sequence shown here is derived from an EMBL/GenBank/DDBJ whole genome shotgun (WGS) entry which is preliminary data.</text>
</comment>
<dbReference type="SUPFAM" id="SSF56281">
    <property type="entry name" value="Metallo-hydrolase/oxidoreductase"/>
    <property type="match status" value="1"/>
</dbReference>
<dbReference type="AlphaFoldDB" id="A0A414Q0U6"/>
<dbReference type="RefSeq" id="WP_118127474.1">
    <property type="nucleotide sequence ID" value="NZ_QRHI01000012.1"/>
</dbReference>
<evidence type="ECO:0000313" key="2">
    <source>
        <dbReference type="EMBL" id="RHF74421.1"/>
    </source>
</evidence>
<name>A0A414Q0U6_FUSMR</name>
<dbReference type="InterPro" id="IPR036866">
    <property type="entry name" value="RibonucZ/Hydroxyglut_hydro"/>
</dbReference>
<evidence type="ECO:0000313" key="3">
    <source>
        <dbReference type="Proteomes" id="UP000284676"/>
    </source>
</evidence>
<dbReference type="EMBL" id="QRHL01000002">
    <property type="protein sequence ID" value="RHF74421.1"/>
    <property type="molecule type" value="Genomic_DNA"/>
</dbReference>
<proteinExistence type="predicted"/>
<dbReference type="PANTHER" id="PTHR42663:SF6">
    <property type="entry name" value="HYDROLASE C777.06C-RELATED"/>
    <property type="match status" value="1"/>
</dbReference>
<organism evidence="2 3">
    <name type="scientific">Fusobacterium mortiferum</name>
    <dbReference type="NCBI Taxonomy" id="850"/>
    <lineage>
        <taxon>Bacteria</taxon>
        <taxon>Fusobacteriati</taxon>
        <taxon>Fusobacteriota</taxon>
        <taxon>Fusobacteriia</taxon>
        <taxon>Fusobacteriales</taxon>
        <taxon>Fusobacteriaceae</taxon>
        <taxon>Fusobacterium</taxon>
    </lineage>
</organism>
<dbReference type="Pfam" id="PF12706">
    <property type="entry name" value="Lactamase_B_2"/>
    <property type="match status" value="1"/>
</dbReference>
<protein>
    <submittedName>
        <fullName evidence="2">Pyrroloquinoline quinone biosynthesis protein PqqB</fullName>
    </submittedName>
</protein>
<dbReference type="Gene3D" id="3.60.15.10">
    <property type="entry name" value="Ribonuclease Z/Hydroxyacylglutathione hydrolase-like"/>
    <property type="match status" value="1"/>
</dbReference>
<dbReference type="PANTHER" id="PTHR42663">
    <property type="entry name" value="HYDROLASE C777.06C-RELATED-RELATED"/>
    <property type="match status" value="1"/>
</dbReference>
<reference evidence="2 3" key="1">
    <citation type="submission" date="2018-08" db="EMBL/GenBank/DDBJ databases">
        <title>A genome reference for cultivated species of the human gut microbiota.</title>
        <authorList>
            <person name="Zou Y."/>
            <person name="Xue W."/>
            <person name="Luo G."/>
        </authorList>
    </citation>
    <scope>NUCLEOTIDE SEQUENCE [LARGE SCALE GENOMIC DNA]</scope>
    <source>
        <strain evidence="2 3">AM25-1</strain>
    </source>
</reference>
<evidence type="ECO:0000259" key="1">
    <source>
        <dbReference type="Pfam" id="PF12706"/>
    </source>
</evidence>
<accession>A0A414Q0U6</accession>
<sequence>MSISLKFLGIAQDAGIPQIGCSCKTCKEILKGEREVEYPVALGLINEKSGKKFMIEATPAFPIQYGKLLDIEKKEKLEGILLTHAHMGHYTGLLFLGREALNTKLMKVYTSKKMGDFLRENAPWNQLVKLQNIEIIEFENEKEFILDEGLKITPIEVKHRNEYADTFGFIIEGEKRVFFVPDIDTWEGFEERLEKYLKEFDYLIVDATFYTKDEIRKIRGRELKEIPHPTIEETMKFVLDRGFSPEKIIFTHFNHSNMIFSDNKIRESVERLGFGISKDGMTIEI</sequence>
<gene>
    <name evidence="2" type="ORF">DW663_02850</name>
</gene>
<dbReference type="Proteomes" id="UP000284676">
    <property type="component" value="Unassembled WGS sequence"/>
</dbReference>